<evidence type="ECO:0000256" key="9">
    <source>
        <dbReference type="ARBA" id="ARBA00023136"/>
    </source>
</evidence>
<protein>
    <submittedName>
        <fullName evidence="12">CPA2 family monovalent cation:H+ antiporter-2</fullName>
    </submittedName>
</protein>
<dbReference type="InterPro" id="IPR036291">
    <property type="entry name" value="NAD(P)-bd_dom_sf"/>
</dbReference>
<keyword evidence="6" id="KW-0630">Potassium</keyword>
<keyword evidence="4" id="KW-0633">Potassium transport</keyword>
<evidence type="ECO:0000256" key="2">
    <source>
        <dbReference type="ARBA" id="ARBA00022448"/>
    </source>
</evidence>
<comment type="caution">
    <text evidence="12">The sequence shown here is derived from an EMBL/GenBank/DDBJ whole genome shotgun (WGS) entry which is preliminary data.</text>
</comment>
<dbReference type="EMBL" id="JAVIZC010000001">
    <property type="protein sequence ID" value="MDR6100963.1"/>
    <property type="molecule type" value="Genomic_DNA"/>
</dbReference>
<keyword evidence="2" id="KW-0813">Transport</keyword>
<feature type="transmembrane region" description="Helical" evidence="10">
    <location>
        <begin position="114"/>
        <end position="134"/>
    </location>
</feature>
<dbReference type="GO" id="GO:0006813">
    <property type="term" value="P:potassium ion transport"/>
    <property type="evidence" value="ECO:0007669"/>
    <property type="project" value="UniProtKB-KW"/>
</dbReference>
<accession>A0AAJ2B5W2</accession>
<feature type="transmembrane region" description="Helical" evidence="10">
    <location>
        <begin position="237"/>
        <end position="257"/>
    </location>
</feature>
<feature type="transmembrane region" description="Helical" evidence="10">
    <location>
        <begin position="146"/>
        <end position="163"/>
    </location>
</feature>
<sequence>MHDLLARTLILIVASGFAVGLLSLLRMPAATGYLLVGVALGPHGLGVFGSAEDTRFLAELGLIFLMFMVGLEFSVPTVIRARWDVLGAGSLQVGMTIAFVATGLFLSGVALQPAIIIGGAIAMSSTAIALKQLAEQGEMTSRHGRLALGILLFQDLATLPLLILADALSQGEALEPMAFLKQISVATGALLAAAVIARPLIRSGFSWVLKSRSADLFLLWVLMSAIGTAYLVHLAGLAPAIGAFVAGIVIGESEFRHRVEEDIRPFRDVLVGLFFITLGMGIDLSAIPRFPLSIILWVLVFVPVKVLLTFVTGLIARAPREAAARTAVILAHGGEFGLLLMSLALQSGVISPELGQPILIALALTMGVAPLIIQRNHWAGWPFGRRDRRIAATEALIRAHSFGLRDHVILCGCGRVGRLVATVLESAEVPYVAIEMDLPRFRTAQRKSQKVVFGDAGHRRILEAAGLDQAVLVVITFDHQGTVKRILHQVKALERAPASLVSTADDLDIADFAKLNATAVFPENLAAGLALADRALLLCGKTRDDATRVVDTVRVELVQGQTREDGISAR</sequence>
<evidence type="ECO:0000256" key="7">
    <source>
        <dbReference type="ARBA" id="ARBA00022989"/>
    </source>
</evidence>
<feature type="transmembrane region" description="Helical" evidence="10">
    <location>
        <begin position="294"/>
        <end position="316"/>
    </location>
</feature>
<dbReference type="Gene3D" id="1.20.1530.20">
    <property type="match status" value="1"/>
</dbReference>
<dbReference type="PANTHER" id="PTHR46157:SF4">
    <property type="entry name" value="K(+) EFFLUX ANTIPORTER 3, CHLOROPLASTIC"/>
    <property type="match status" value="1"/>
</dbReference>
<dbReference type="InterPro" id="IPR003148">
    <property type="entry name" value="RCK_N"/>
</dbReference>
<dbReference type="Pfam" id="PF00999">
    <property type="entry name" value="Na_H_Exchanger"/>
    <property type="match status" value="1"/>
</dbReference>
<dbReference type="Proteomes" id="UP001255601">
    <property type="component" value="Unassembled WGS sequence"/>
</dbReference>
<keyword evidence="5 10" id="KW-0812">Transmembrane</keyword>
<feature type="transmembrane region" description="Helical" evidence="10">
    <location>
        <begin position="32"/>
        <end position="50"/>
    </location>
</feature>
<comment type="subcellular location">
    <subcellularLocation>
        <location evidence="1">Membrane</location>
        <topology evidence="1">Multi-pass membrane protein</topology>
    </subcellularLocation>
</comment>
<dbReference type="RefSeq" id="WP_309769920.1">
    <property type="nucleotide sequence ID" value="NZ_JAVIZC010000001.1"/>
</dbReference>
<feature type="transmembrane region" description="Helical" evidence="10">
    <location>
        <begin position="6"/>
        <end position="25"/>
    </location>
</feature>
<feature type="transmembrane region" description="Helical" evidence="10">
    <location>
        <begin position="56"/>
        <end position="73"/>
    </location>
</feature>
<evidence type="ECO:0000256" key="10">
    <source>
        <dbReference type="SAM" id="Phobius"/>
    </source>
</evidence>
<evidence type="ECO:0000313" key="12">
    <source>
        <dbReference type="EMBL" id="MDR6100963.1"/>
    </source>
</evidence>
<dbReference type="PANTHER" id="PTHR46157">
    <property type="entry name" value="K(+) EFFLUX ANTIPORTER 3, CHLOROPLASTIC"/>
    <property type="match status" value="1"/>
</dbReference>
<evidence type="ECO:0000256" key="3">
    <source>
        <dbReference type="ARBA" id="ARBA00022449"/>
    </source>
</evidence>
<feature type="transmembrane region" description="Helical" evidence="10">
    <location>
        <begin position="354"/>
        <end position="373"/>
    </location>
</feature>
<dbReference type="SUPFAM" id="SSF51735">
    <property type="entry name" value="NAD(P)-binding Rossmann-fold domains"/>
    <property type="match status" value="1"/>
</dbReference>
<name>A0AAJ2B5W2_9HYPH</name>
<dbReference type="GO" id="GO:0005886">
    <property type="term" value="C:plasma membrane"/>
    <property type="evidence" value="ECO:0007669"/>
    <property type="project" value="TreeGrafter"/>
</dbReference>
<keyword evidence="3" id="KW-0050">Antiport</keyword>
<dbReference type="GO" id="GO:1902600">
    <property type="term" value="P:proton transmembrane transport"/>
    <property type="evidence" value="ECO:0007669"/>
    <property type="project" value="InterPro"/>
</dbReference>
<evidence type="ECO:0000259" key="11">
    <source>
        <dbReference type="PROSITE" id="PS51201"/>
    </source>
</evidence>
<evidence type="ECO:0000256" key="6">
    <source>
        <dbReference type="ARBA" id="ARBA00022958"/>
    </source>
</evidence>
<dbReference type="InterPro" id="IPR006153">
    <property type="entry name" value="Cation/H_exchanger_TM"/>
</dbReference>
<evidence type="ECO:0000256" key="1">
    <source>
        <dbReference type="ARBA" id="ARBA00004141"/>
    </source>
</evidence>
<feature type="transmembrane region" description="Helical" evidence="10">
    <location>
        <begin position="85"/>
        <end position="108"/>
    </location>
</feature>
<evidence type="ECO:0000256" key="8">
    <source>
        <dbReference type="ARBA" id="ARBA00023065"/>
    </source>
</evidence>
<feature type="domain" description="RCK N-terminal" evidence="11">
    <location>
        <begin position="405"/>
        <end position="521"/>
    </location>
</feature>
<evidence type="ECO:0000256" key="4">
    <source>
        <dbReference type="ARBA" id="ARBA00022538"/>
    </source>
</evidence>
<evidence type="ECO:0000313" key="13">
    <source>
        <dbReference type="Proteomes" id="UP001255601"/>
    </source>
</evidence>
<dbReference type="Pfam" id="PF02254">
    <property type="entry name" value="TrkA_N"/>
    <property type="match status" value="1"/>
</dbReference>
<dbReference type="PROSITE" id="PS51201">
    <property type="entry name" value="RCK_N"/>
    <property type="match status" value="1"/>
</dbReference>
<keyword evidence="8" id="KW-0406">Ion transport</keyword>
<dbReference type="AlphaFoldDB" id="A0AAJ2B5W2"/>
<evidence type="ECO:0000256" key="5">
    <source>
        <dbReference type="ARBA" id="ARBA00022692"/>
    </source>
</evidence>
<dbReference type="InterPro" id="IPR038770">
    <property type="entry name" value="Na+/solute_symporter_sf"/>
</dbReference>
<reference evidence="12" key="1">
    <citation type="submission" date="2023-08" db="EMBL/GenBank/DDBJ databases">
        <title>Functional and genomic diversity of the sorghum phyllosphere microbiome.</title>
        <authorList>
            <person name="Shade A."/>
        </authorList>
    </citation>
    <scope>NUCLEOTIDE SEQUENCE</scope>
    <source>
        <strain evidence="12">SORGH_AS_0974</strain>
    </source>
</reference>
<feature type="transmembrane region" description="Helical" evidence="10">
    <location>
        <begin position="269"/>
        <end position="288"/>
    </location>
</feature>
<dbReference type="GO" id="GO:0015297">
    <property type="term" value="F:antiporter activity"/>
    <property type="evidence" value="ECO:0007669"/>
    <property type="project" value="UniProtKB-KW"/>
</dbReference>
<organism evidence="12 13">
    <name type="scientific">Agrobacterium larrymoorei</name>
    <dbReference type="NCBI Taxonomy" id="160699"/>
    <lineage>
        <taxon>Bacteria</taxon>
        <taxon>Pseudomonadati</taxon>
        <taxon>Pseudomonadota</taxon>
        <taxon>Alphaproteobacteria</taxon>
        <taxon>Hyphomicrobiales</taxon>
        <taxon>Rhizobiaceae</taxon>
        <taxon>Rhizobium/Agrobacterium group</taxon>
        <taxon>Agrobacterium</taxon>
    </lineage>
</organism>
<keyword evidence="7 10" id="KW-1133">Transmembrane helix</keyword>
<dbReference type="Gene3D" id="3.40.50.720">
    <property type="entry name" value="NAD(P)-binding Rossmann-like Domain"/>
    <property type="match status" value="1"/>
</dbReference>
<proteinExistence type="predicted"/>
<keyword evidence="9 10" id="KW-0472">Membrane</keyword>
<gene>
    <name evidence="12" type="ORF">QE369_001141</name>
</gene>
<feature type="transmembrane region" description="Helical" evidence="10">
    <location>
        <begin position="328"/>
        <end position="348"/>
    </location>
</feature>